<name>A0A1E8GLJ7_9LACT</name>
<dbReference type="InterPro" id="IPR009078">
    <property type="entry name" value="Ferritin-like_SF"/>
</dbReference>
<dbReference type="PANTHER" id="PTHR42932">
    <property type="entry name" value="GENERAL STRESS PROTEIN 20U"/>
    <property type="match status" value="1"/>
</dbReference>
<comment type="caution">
    <text evidence="4">The sequence shown here is derived from an EMBL/GenBank/DDBJ whole genome shotgun (WGS) entry which is preliminary data.</text>
</comment>
<organism evidence="4 5">
    <name type="scientific">Floricoccus tropicus</name>
    <dbReference type="NCBI Taxonomy" id="1859473"/>
    <lineage>
        <taxon>Bacteria</taxon>
        <taxon>Bacillati</taxon>
        <taxon>Bacillota</taxon>
        <taxon>Bacilli</taxon>
        <taxon>Lactobacillales</taxon>
        <taxon>Streptococcaceae</taxon>
        <taxon>Floricoccus</taxon>
    </lineage>
</organism>
<evidence type="ECO:0000313" key="5">
    <source>
        <dbReference type="Proteomes" id="UP000178622"/>
    </source>
</evidence>
<evidence type="ECO:0000256" key="1">
    <source>
        <dbReference type="ARBA" id="ARBA00009497"/>
    </source>
</evidence>
<dbReference type="CDD" id="cd01043">
    <property type="entry name" value="DPS"/>
    <property type="match status" value="1"/>
</dbReference>
<dbReference type="OrthoDB" id="9797023at2"/>
<dbReference type="PROSITE" id="PS00818">
    <property type="entry name" value="DPS_1"/>
    <property type="match status" value="1"/>
</dbReference>
<dbReference type="GO" id="GO:0008199">
    <property type="term" value="F:ferric iron binding"/>
    <property type="evidence" value="ECO:0007669"/>
    <property type="project" value="InterPro"/>
</dbReference>
<keyword evidence="5" id="KW-1185">Reference proteome</keyword>
<evidence type="ECO:0000256" key="2">
    <source>
        <dbReference type="RuleBase" id="RU003875"/>
    </source>
</evidence>
<feature type="domain" description="Ferritin/DPS" evidence="3">
    <location>
        <begin position="8"/>
        <end position="149"/>
    </location>
</feature>
<dbReference type="STRING" id="1859473.BG261_04450"/>
<dbReference type="InterPro" id="IPR002177">
    <property type="entry name" value="DPS_DNA-bd"/>
</dbReference>
<protein>
    <submittedName>
        <fullName evidence="4">DNA starvation/stationary phase protection protein</fullName>
    </submittedName>
</protein>
<dbReference type="PIRSF" id="PIRSF005900">
    <property type="entry name" value="Dps"/>
    <property type="match status" value="1"/>
</dbReference>
<dbReference type="Pfam" id="PF00210">
    <property type="entry name" value="Ferritin"/>
    <property type="match status" value="1"/>
</dbReference>
<evidence type="ECO:0000313" key="4">
    <source>
        <dbReference type="EMBL" id="OFI49129.1"/>
    </source>
</evidence>
<dbReference type="InterPro" id="IPR008331">
    <property type="entry name" value="Ferritin_DPS_dom"/>
</dbReference>
<dbReference type="AlphaFoldDB" id="A0A1E8GLJ7"/>
<dbReference type="InterPro" id="IPR023188">
    <property type="entry name" value="DPS_DNA-bd_CS"/>
</dbReference>
<comment type="similarity">
    <text evidence="1 2">Belongs to the Dps family.</text>
</comment>
<reference evidence="5" key="1">
    <citation type="submission" date="2016-09" db="EMBL/GenBank/DDBJ databases">
        <title>Draft genome sequence of a novel species of the family Streptococcaceae isolated from flowers.</title>
        <authorList>
            <person name="Chuah L.-O."/>
            <person name="Yap K.-P."/>
            <person name="Thong K.L."/>
            <person name="Liong M.T."/>
            <person name="Ahmad R."/>
            <person name="Rusul G."/>
        </authorList>
    </citation>
    <scope>NUCLEOTIDE SEQUENCE [LARGE SCALE GENOMIC DNA]</scope>
    <source>
        <strain evidence="5">DF1</strain>
    </source>
</reference>
<dbReference type="Proteomes" id="UP000178622">
    <property type="component" value="Unassembled WGS sequence"/>
</dbReference>
<gene>
    <name evidence="4" type="ORF">BG261_04450</name>
</gene>
<sequence length="153" mass="17058">MSREKTKELLNQSVADLSKASALVHQVHWYMRGPGFMKLHPKMDELMDQLNGALDELSERLITIGGSPVSTLKEFDELSKIELEPADWNKSIAERIEEVVTAYKYLADLFEQGIEASDEEGDAVTSDIFTSAKGGLEKTIWMLESEIGRAPGL</sequence>
<dbReference type="InterPro" id="IPR012347">
    <property type="entry name" value="Ferritin-like"/>
</dbReference>
<accession>A0A1E8GLJ7</accession>
<dbReference type="PRINTS" id="PR01346">
    <property type="entry name" value="HELNAPAPROT"/>
</dbReference>
<dbReference type="PANTHER" id="PTHR42932:SF1">
    <property type="entry name" value="GENERAL STRESS PROTEIN 20U"/>
    <property type="match status" value="1"/>
</dbReference>
<evidence type="ECO:0000259" key="3">
    <source>
        <dbReference type="Pfam" id="PF00210"/>
    </source>
</evidence>
<proteinExistence type="inferred from homology"/>
<dbReference type="RefSeq" id="WP_070786957.1">
    <property type="nucleotide sequence ID" value="NZ_MKIR01000021.1"/>
</dbReference>
<dbReference type="EMBL" id="MKIR01000021">
    <property type="protein sequence ID" value="OFI49129.1"/>
    <property type="molecule type" value="Genomic_DNA"/>
</dbReference>
<dbReference type="SUPFAM" id="SSF47240">
    <property type="entry name" value="Ferritin-like"/>
    <property type="match status" value="1"/>
</dbReference>
<dbReference type="Gene3D" id="1.20.1260.10">
    <property type="match status" value="1"/>
</dbReference>
<dbReference type="GO" id="GO:0016722">
    <property type="term" value="F:oxidoreductase activity, acting on metal ions"/>
    <property type="evidence" value="ECO:0007669"/>
    <property type="project" value="InterPro"/>
</dbReference>